<evidence type="ECO:0000313" key="2">
    <source>
        <dbReference type="EMBL" id="BEI93176.1"/>
    </source>
</evidence>
<dbReference type="RefSeq" id="XP_060458441.1">
    <property type="nucleotide sequence ID" value="XM_060602003.1"/>
</dbReference>
<accession>A0AA48L767</accession>
<sequence>MFALRLGRLRRAAALRGQPSPYFYPLSYPLPHLLSHPLSRSLHATPIVAKKVIKRSSLTPTQRKALAKQRQLAKAIIQEDASVLDGSTLEKMQPNPPPGRQPETGLDLGDLDRFKPSRMPKPLTGKGLPNDRYAKKYAEIERNVNYAFHRGQIAKLASLLLLKVRKNDVKTDLVRRVMATAWGFEEPLEPVESNTYERTIALNKSQLFLLQRSKAVEEYLRSLTDVRFGVEADEAGMFNVRAEGAQSAVVALEKYLLDFVKEAVSIEWPATAMGGLQPSLGGLWAISTASGALVEAVGWTSYRAVGSTTEAVEAARDIMLRAGARFKAASFTPALRAVLPPHDPRSEDRFALIPHRPARLAPLPWSTELAVAERPMFRLSRVVDVSESAGSRDLRHRSAEIADARVVPLGKGEASSLSAVVDETIAKASLPGNPARSLSFRFGHVLALGAAGKDALSPPIEGVWSLDDPMSPWLKLSNTVFGPSSPPALIRFPPVGAPRRFRRVTYTADRMRYEATYAYPVPAEPEVAESSRETRPWIVALDKQLALAREQALARERGDDVPFDFDAIKSLIEEEVKPEPVPLVVTATMGREAVRDVIFPDRPIDARIVAASSHDSVVPEELNAFFARVHESADPQIDLADTAGLRRGVASDKPATKLDPEEAYEGFEKSEDELFDEWEELETEEGLEAEAPVVKPVEAAEVVQDILPPRKVVVAGHEFGLEADEVLEVVESSIALVAHESGDEGQHASLRTVAAADLTGPGGVLRYGEVYAEQPPSTEEGESPVDPAIWRELANATREVAPTVSGTKFASI</sequence>
<evidence type="ECO:0000313" key="3">
    <source>
        <dbReference type="Proteomes" id="UP001233271"/>
    </source>
</evidence>
<dbReference type="KEGG" id="ccac:CcaHIS019_0508040"/>
<reference evidence="2" key="1">
    <citation type="journal article" date="2023" name="BMC Genomics">
        <title>Chromosome-level genome assemblies of Cutaneotrichosporon spp. (Trichosporonales, Basidiomycota) reveal imbalanced evolution between nucleotide sequences and chromosome synteny.</title>
        <authorList>
            <person name="Kobayashi Y."/>
            <person name="Kayamori A."/>
            <person name="Aoki K."/>
            <person name="Shiwa Y."/>
            <person name="Matsutani M."/>
            <person name="Fujita N."/>
            <person name="Sugita T."/>
            <person name="Iwasaki W."/>
            <person name="Tanaka N."/>
            <person name="Takashima M."/>
        </authorList>
    </citation>
    <scope>NUCLEOTIDE SEQUENCE</scope>
    <source>
        <strain evidence="2">HIS019</strain>
    </source>
</reference>
<keyword evidence="3" id="KW-1185">Reference proteome</keyword>
<dbReference type="GeneID" id="85497046"/>
<dbReference type="Proteomes" id="UP001233271">
    <property type="component" value="Chromosome 5"/>
</dbReference>
<name>A0AA48L767_9TREE</name>
<protein>
    <submittedName>
        <fullName evidence="2">Uncharacterized protein</fullName>
    </submittedName>
</protein>
<evidence type="ECO:0000256" key="1">
    <source>
        <dbReference type="SAM" id="MobiDB-lite"/>
    </source>
</evidence>
<feature type="region of interest" description="Disordered" evidence="1">
    <location>
        <begin position="86"/>
        <end position="111"/>
    </location>
</feature>
<proteinExistence type="predicted"/>
<organism evidence="2 3">
    <name type="scientific">Cutaneotrichosporon cavernicola</name>
    <dbReference type="NCBI Taxonomy" id="279322"/>
    <lineage>
        <taxon>Eukaryota</taxon>
        <taxon>Fungi</taxon>
        <taxon>Dikarya</taxon>
        <taxon>Basidiomycota</taxon>
        <taxon>Agaricomycotina</taxon>
        <taxon>Tremellomycetes</taxon>
        <taxon>Trichosporonales</taxon>
        <taxon>Trichosporonaceae</taxon>
        <taxon>Cutaneotrichosporon</taxon>
    </lineage>
</organism>
<dbReference type="AlphaFoldDB" id="A0AA48L767"/>
<dbReference type="EMBL" id="AP028216">
    <property type="protein sequence ID" value="BEI93176.1"/>
    <property type="molecule type" value="Genomic_DNA"/>
</dbReference>
<gene>
    <name evidence="2" type="ORF">CcaverHIS019_0508040</name>
</gene>